<proteinExistence type="predicted"/>
<dbReference type="HOGENOM" id="CLU_2322026_0_0_1"/>
<name>A0A059J7R4_TRIIM</name>
<dbReference type="AlphaFoldDB" id="A0A059J7R4"/>
<protein>
    <submittedName>
        <fullName evidence="1">Uncharacterized protein</fullName>
    </submittedName>
</protein>
<evidence type="ECO:0000313" key="2">
    <source>
        <dbReference type="Proteomes" id="UP000024533"/>
    </source>
</evidence>
<dbReference type="Proteomes" id="UP000024533">
    <property type="component" value="Unassembled WGS sequence"/>
</dbReference>
<dbReference type="EMBL" id="AOKY01000302">
    <property type="protein sequence ID" value="KDB23532.1"/>
    <property type="molecule type" value="Genomic_DNA"/>
</dbReference>
<reference evidence="1 2" key="1">
    <citation type="submission" date="2014-02" db="EMBL/GenBank/DDBJ databases">
        <title>The Genome Sequence of Trichophyton interdigitale MR816.</title>
        <authorList>
            <consortium name="The Broad Institute Genomics Platform"/>
            <person name="Cuomo C.A."/>
            <person name="White T.C."/>
            <person name="Graser Y."/>
            <person name="Martinez-Rossi N."/>
            <person name="Heitman J."/>
            <person name="Young S.K."/>
            <person name="Zeng Q."/>
            <person name="Gargeya S."/>
            <person name="Abouelleil A."/>
            <person name="Alvarado L."/>
            <person name="Chapman S.B."/>
            <person name="Gainer-Dewar J."/>
            <person name="Goldberg J."/>
            <person name="Griggs A."/>
            <person name="Gujja S."/>
            <person name="Hansen M."/>
            <person name="Howarth C."/>
            <person name="Imamovic A."/>
            <person name="Larimer J."/>
            <person name="Martinez D."/>
            <person name="Murphy C."/>
            <person name="Pearson M.D."/>
            <person name="Persinoti G."/>
            <person name="Poon T."/>
            <person name="Priest M."/>
            <person name="Roberts A.D."/>
            <person name="Saif S."/>
            <person name="Shea T.D."/>
            <person name="Sykes S.N."/>
            <person name="Wortman J."/>
            <person name="Nusbaum C."/>
            <person name="Birren B."/>
        </authorList>
    </citation>
    <scope>NUCLEOTIDE SEQUENCE [LARGE SCALE GENOMIC DNA]</scope>
    <source>
        <strain evidence="1 2">MR816</strain>
    </source>
</reference>
<organism evidence="1 2">
    <name type="scientific">Trichophyton interdigitale (strain MR816)</name>
    <dbReference type="NCBI Taxonomy" id="1215338"/>
    <lineage>
        <taxon>Eukaryota</taxon>
        <taxon>Fungi</taxon>
        <taxon>Dikarya</taxon>
        <taxon>Ascomycota</taxon>
        <taxon>Pezizomycotina</taxon>
        <taxon>Eurotiomycetes</taxon>
        <taxon>Eurotiomycetidae</taxon>
        <taxon>Onygenales</taxon>
        <taxon>Arthrodermataceae</taxon>
        <taxon>Trichophyton</taxon>
    </lineage>
</organism>
<evidence type="ECO:0000313" key="1">
    <source>
        <dbReference type="EMBL" id="KDB23532.1"/>
    </source>
</evidence>
<comment type="caution">
    <text evidence="1">The sequence shown here is derived from an EMBL/GenBank/DDBJ whole genome shotgun (WGS) entry which is preliminary data.</text>
</comment>
<keyword evidence="2" id="KW-1185">Reference proteome</keyword>
<gene>
    <name evidence="1" type="ORF">H109_04601</name>
</gene>
<sequence length="99" mass="10840">MEVCGRDEIRTSGINFSSHHKVGSSCLVPWLGADQAMDAFTEKADPLHAIPPSLCYQAGMAAKIFPREGPQEHVGSHRVVAHKKLREFDRGYSTSKCAS</sequence>
<accession>A0A059J7R4</accession>